<evidence type="ECO:0000313" key="3">
    <source>
        <dbReference type="Proteomes" id="UP000239833"/>
    </source>
</evidence>
<evidence type="ECO:0000313" key="2">
    <source>
        <dbReference type="EMBL" id="AVF25963.1"/>
    </source>
</evidence>
<dbReference type="AlphaFoldDB" id="A0A2L1TZ58"/>
<dbReference type="Gene3D" id="2.80.10.50">
    <property type="match status" value="1"/>
</dbReference>
<feature type="domain" description="Ricin B lectin" evidence="1">
    <location>
        <begin position="1"/>
        <end position="134"/>
    </location>
</feature>
<dbReference type="InterPro" id="IPR000772">
    <property type="entry name" value="Ricin_B_lectin"/>
</dbReference>
<evidence type="ECO:0000259" key="1">
    <source>
        <dbReference type="SMART" id="SM00458"/>
    </source>
</evidence>
<dbReference type="CDD" id="cd23445">
    <property type="entry name" value="beta-trefoil_Ricin_HA17-like"/>
    <property type="match status" value="1"/>
</dbReference>
<sequence length="144" mass="16755">MYQIVTALNDTSVVDLNRSDNEVTLWSNHGGDNQKWKFVYNRDKTAYQIKSVSDKNLVLAWNAIPNSKQVFATPNQYKEEHYWILEECKDGYYIIKNKKDPTLVLDVTDSKTANGTKIKVHPQHPPTEAIWNINAQKFKLRSVW</sequence>
<gene>
    <name evidence="2" type="ORF">ERICIII_01785</name>
</gene>
<dbReference type="Proteomes" id="UP000239833">
    <property type="component" value="Chromosome"/>
</dbReference>
<dbReference type="SUPFAM" id="SSF50370">
    <property type="entry name" value="Ricin B-like lectins"/>
    <property type="match status" value="1"/>
</dbReference>
<dbReference type="RefSeq" id="WP_230460651.1">
    <property type="nucleotide sequence ID" value="NZ_CP019655.1"/>
</dbReference>
<dbReference type="InterPro" id="IPR035992">
    <property type="entry name" value="Ricin_B-like_lectins"/>
</dbReference>
<dbReference type="GeneID" id="70761246"/>
<protein>
    <recommendedName>
        <fullName evidence="1">Ricin B lectin domain-containing protein</fullName>
    </recommendedName>
</protein>
<dbReference type="EMBL" id="CP019655">
    <property type="protein sequence ID" value="AVF25963.1"/>
    <property type="molecule type" value="Genomic_DNA"/>
</dbReference>
<organism evidence="2 3">
    <name type="scientific">Paenibacillus larvae subsp. larvae</name>
    <dbReference type="NCBI Taxonomy" id="147375"/>
    <lineage>
        <taxon>Bacteria</taxon>
        <taxon>Bacillati</taxon>
        <taxon>Bacillota</taxon>
        <taxon>Bacilli</taxon>
        <taxon>Bacillales</taxon>
        <taxon>Paenibacillaceae</taxon>
        <taxon>Paenibacillus</taxon>
    </lineage>
</organism>
<proteinExistence type="predicted"/>
<accession>A0A2L1TZ58</accession>
<dbReference type="Pfam" id="PF14200">
    <property type="entry name" value="RicinB_lectin_2"/>
    <property type="match status" value="1"/>
</dbReference>
<dbReference type="PROSITE" id="PS50231">
    <property type="entry name" value="RICIN_B_LECTIN"/>
    <property type="match status" value="1"/>
</dbReference>
<dbReference type="SMART" id="SM00458">
    <property type="entry name" value="RICIN"/>
    <property type="match status" value="1"/>
</dbReference>
<name>A0A2L1TZ58_9BACL</name>
<reference evidence="3" key="1">
    <citation type="submission" date="2017-02" db="EMBL/GenBank/DDBJ databases">
        <title>Delineation of Paenibacillus larvae strains originating from foulbrood outbreaks.</title>
        <authorList>
            <person name="Beims H."/>
            <person name="Bunk B."/>
            <person name="Sproeer C."/>
            <person name="Mohr K.I."/>
            <person name="Pradella S."/>
            <person name="Guenther G."/>
            <person name="Rohde M."/>
            <person name="von der Ohe W."/>
            <person name="Steinert M."/>
        </authorList>
    </citation>
    <scope>NUCLEOTIDE SEQUENCE [LARGE SCALE GENOMIC DNA]</scope>
    <source>
        <strain evidence="3">Eric_III</strain>
    </source>
</reference>